<feature type="compositionally biased region" description="Polar residues" evidence="1">
    <location>
        <begin position="374"/>
        <end position="384"/>
    </location>
</feature>
<feature type="compositionally biased region" description="Basic residues" evidence="1">
    <location>
        <begin position="442"/>
        <end position="452"/>
    </location>
</feature>
<keyword evidence="3" id="KW-1185">Reference proteome</keyword>
<accession>A0ABR0SQS4</accession>
<name>A0ABR0SQS4_9HYPO</name>
<feature type="region of interest" description="Disordered" evidence="1">
    <location>
        <begin position="299"/>
        <end position="452"/>
    </location>
</feature>
<dbReference type="EMBL" id="JAVFKD010000010">
    <property type="protein sequence ID" value="KAK5994526.1"/>
    <property type="molecule type" value="Genomic_DNA"/>
</dbReference>
<dbReference type="Proteomes" id="UP001338125">
    <property type="component" value="Unassembled WGS sequence"/>
</dbReference>
<feature type="compositionally biased region" description="Low complexity" evidence="1">
    <location>
        <begin position="347"/>
        <end position="356"/>
    </location>
</feature>
<gene>
    <name evidence="2" type="ORF">PT974_05004</name>
</gene>
<proteinExistence type="predicted"/>
<evidence type="ECO:0000313" key="3">
    <source>
        <dbReference type="Proteomes" id="UP001338125"/>
    </source>
</evidence>
<evidence type="ECO:0000313" key="2">
    <source>
        <dbReference type="EMBL" id="KAK5994526.1"/>
    </source>
</evidence>
<organism evidence="2 3">
    <name type="scientific">Cladobotryum mycophilum</name>
    <dbReference type="NCBI Taxonomy" id="491253"/>
    <lineage>
        <taxon>Eukaryota</taxon>
        <taxon>Fungi</taxon>
        <taxon>Dikarya</taxon>
        <taxon>Ascomycota</taxon>
        <taxon>Pezizomycotina</taxon>
        <taxon>Sordariomycetes</taxon>
        <taxon>Hypocreomycetidae</taxon>
        <taxon>Hypocreales</taxon>
        <taxon>Hypocreaceae</taxon>
        <taxon>Cladobotryum</taxon>
    </lineage>
</organism>
<evidence type="ECO:0000256" key="1">
    <source>
        <dbReference type="SAM" id="MobiDB-lite"/>
    </source>
</evidence>
<reference evidence="2 3" key="1">
    <citation type="submission" date="2024-01" db="EMBL/GenBank/DDBJ databases">
        <title>Complete genome of Cladobotryum mycophilum ATHUM6906.</title>
        <authorList>
            <person name="Christinaki A.C."/>
            <person name="Myridakis A.I."/>
            <person name="Kouvelis V.N."/>
        </authorList>
    </citation>
    <scope>NUCLEOTIDE SEQUENCE [LARGE SCALE GENOMIC DNA]</scope>
    <source>
        <strain evidence="2 3">ATHUM6906</strain>
    </source>
</reference>
<feature type="compositionally biased region" description="Basic and acidic residues" evidence="1">
    <location>
        <begin position="299"/>
        <end position="341"/>
    </location>
</feature>
<comment type="caution">
    <text evidence="2">The sequence shown here is derived from an EMBL/GenBank/DDBJ whole genome shotgun (WGS) entry which is preliminary data.</text>
</comment>
<sequence length="452" mass="51059">MLDENFPSYRLQRSTDDPLHTVLFFTHNGSDPAPEYLIKRPPPANSRNQYALALFDAHYSSVIYGEVLVKPEWAQPTLSAAEARAQNGAGAATPVIPDSFSVMLYNPDQSIAVKRLQGGWNKSDFWGFEIPERTFRLPSASQLDQEAPDSQLSELSPKIVFHWKRDSRLSRDMTCYMAGRSVGGKKSKEPDITIAMYKAGKHDGVVSIYEPNMARVEVEDRKGLEVVLLLSAVVVRDLYISPRQDVFNGAGEDRFLPRMGRETAHGRMDPTTSRPCLELWQAEIDAETRRLQAMVAEEERQERERLAREEEEKTRRMLEREEEELRRQRQADVDRETERLRRQFGMPIPGKPSNNPGSPPLPPRQNPNVMPNIPNMSGALNSHPSPCVGPPGYQQPVAQENGRKKFGNPLGVFKSNNPYGNAAAGASMSNFFSGNREDERKKKIKKKQSVHF</sequence>
<protein>
    <submittedName>
        <fullName evidence="2">Uncharacterized protein</fullName>
    </submittedName>
</protein>